<gene>
    <name evidence="2" type="ORF">KL86CLO1_11830</name>
</gene>
<feature type="transmembrane region" description="Helical" evidence="1">
    <location>
        <begin position="459"/>
        <end position="477"/>
    </location>
</feature>
<evidence type="ECO:0000313" key="2">
    <source>
        <dbReference type="EMBL" id="SBW03837.1"/>
    </source>
</evidence>
<evidence type="ECO:0000256" key="1">
    <source>
        <dbReference type="SAM" id="Phobius"/>
    </source>
</evidence>
<name>A0A212JWQ7_9FIRM</name>
<proteinExistence type="predicted"/>
<sequence length="529" mass="56938">MSSLHGFGRYLRFIARRERTTSLLWIVCVAGSALLFAGMYPSLFPDKESMLIMATTMNTPAMVALMGPVYGLDKVSTAIIMAQECLIWFALAVAIMNIFFVNRHTRMDEELGRHEMLRALPIGQLTGAAAVLFGALALNGCISLIIALGLLALNIGGTTAAGAFAYALSIGTQGFLFAVLTLLAAQIFSTSRGTTGSAFTLLGLFYVMRMSGDMSDNAFSVISPMGLGLRVSAFYEDNFTPILVLLVEAAIVGAAALAVCANRDLGEGVLPARKGREHASHFLRSEFGLAWRLSRGTMFGWGIGMFVMGATYGSVLGQIDAFVNGNEMFQKILSATGNYDIVNNYIALILMIGALLAAVPVMLLANKLRSEERHGRLEQIFSKSVRREKLFLSYLALALAESFVSLVMTALGLFAAAQSTDTVELGALMADALAYLPALWVLLGLCALLIGALPRLTGLAWAVYAYSFVMMYFGRLFDLPEWAHKLSPFGNIPQVPVQEFSAAPLAVLTALAFVLTAVGITCFRQRDIG</sequence>
<keyword evidence="1" id="KW-1133">Transmembrane helix</keyword>
<dbReference type="EMBL" id="FLUN01000001">
    <property type="protein sequence ID" value="SBW03837.1"/>
    <property type="molecule type" value="Genomic_DNA"/>
</dbReference>
<feature type="transmembrane region" description="Helical" evidence="1">
    <location>
        <begin position="122"/>
        <end position="151"/>
    </location>
</feature>
<feature type="transmembrane region" description="Helical" evidence="1">
    <location>
        <begin position="345"/>
        <end position="365"/>
    </location>
</feature>
<feature type="transmembrane region" description="Helical" evidence="1">
    <location>
        <begin position="241"/>
        <end position="261"/>
    </location>
</feature>
<dbReference type="AlphaFoldDB" id="A0A212JWQ7"/>
<feature type="transmembrane region" description="Helical" evidence="1">
    <location>
        <begin position="391"/>
        <end position="417"/>
    </location>
</feature>
<feature type="transmembrane region" description="Helical" evidence="1">
    <location>
        <begin position="299"/>
        <end position="319"/>
    </location>
</feature>
<evidence type="ECO:0008006" key="3">
    <source>
        <dbReference type="Google" id="ProtNLM"/>
    </source>
</evidence>
<feature type="transmembrane region" description="Helical" evidence="1">
    <location>
        <begin position="21"/>
        <end position="44"/>
    </location>
</feature>
<feature type="transmembrane region" description="Helical" evidence="1">
    <location>
        <begin position="432"/>
        <end position="452"/>
    </location>
</feature>
<organism evidence="2">
    <name type="scientific">uncultured Eubacteriales bacterium</name>
    <dbReference type="NCBI Taxonomy" id="172733"/>
    <lineage>
        <taxon>Bacteria</taxon>
        <taxon>Bacillati</taxon>
        <taxon>Bacillota</taxon>
        <taxon>Clostridia</taxon>
        <taxon>Eubacteriales</taxon>
        <taxon>environmental samples</taxon>
    </lineage>
</organism>
<feature type="transmembrane region" description="Helical" evidence="1">
    <location>
        <begin position="85"/>
        <end position="102"/>
    </location>
</feature>
<feature type="transmembrane region" description="Helical" evidence="1">
    <location>
        <begin position="163"/>
        <end position="188"/>
    </location>
</feature>
<keyword evidence="1" id="KW-0472">Membrane</keyword>
<feature type="transmembrane region" description="Helical" evidence="1">
    <location>
        <begin position="502"/>
        <end position="523"/>
    </location>
</feature>
<reference evidence="2" key="1">
    <citation type="submission" date="2016-04" db="EMBL/GenBank/DDBJ databases">
        <authorList>
            <person name="Evans L.H."/>
            <person name="Alamgir A."/>
            <person name="Owens N."/>
            <person name="Weber N.D."/>
            <person name="Virtaneva K."/>
            <person name="Barbian K."/>
            <person name="Babar A."/>
            <person name="Rosenke K."/>
        </authorList>
    </citation>
    <scope>NUCLEOTIDE SEQUENCE</scope>
    <source>
        <strain evidence="2">86</strain>
    </source>
</reference>
<accession>A0A212JWQ7</accession>
<keyword evidence="1" id="KW-0812">Transmembrane</keyword>
<feature type="transmembrane region" description="Helical" evidence="1">
    <location>
        <begin position="50"/>
        <end position="73"/>
    </location>
</feature>
<protein>
    <recommendedName>
        <fullName evidence="3">ABC transporter permease</fullName>
    </recommendedName>
</protein>